<evidence type="ECO:0000256" key="1">
    <source>
        <dbReference type="SAM" id="Phobius"/>
    </source>
</evidence>
<feature type="transmembrane region" description="Helical" evidence="1">
    <location>
        <begin position="31"/>
        <end position="48"/>
    </location>
</feature>
<keyword evidence="1" id="KW-0812">Transmembrane</keyword>
<proteinExistence type="predicted"/>
<evidence type="ECO:0000259" key="2">
    <source>
        <dbReference type="Pfam" id="PF14317"/>
    </source>
</evidence>
<gene>
    <name evidence="3" type="ORF">HG263_17585</name>
</gene>
<feature type="domain" description="YcxB-like C-terminal" evidence="2">
    <location>
        <begin position="93"/>
        <end position="149"/>
    </location>
</feature>
<sequence length="154" mass="17820">MFTEKYTLNKSYFAECFDESVPFSDKAKPKYPLLVFLILLSGIAWFLLKKPYAASFLVLVATLEVVAFIYRRPWWIARQMLSRASGSLVTLHIDEQGIRAVNPYKQYQFAWQDIEQAYKTDKGVVLKTKQGMQYISKALISPQSFDFILAQTKI</sequence>
<name>A0A849VFZ1_9GAMM</name>
<dbReference type="EMBL" id="JABBPG010000009">
    <property type="protein sequence ID" value="NOU52342.1"/>
    <property type="molecule type" value="Genomic_DNA"/>
</dbReference>
<dbReference type="InterPro" id="IPR025588">
    <property type="entry name" value="YcxB-like_C"/>
</dbReference>
<evidence type="ECO:0000313" key="3">
    <source>
        <dbReference type="EMBL" id="NOU52342.1"/>
    </source>
</evidence>
<protein>
    <submittedName>
        <fullName evidence="3">YcxB family protein</fullName>
    </submittedName>
</protein>
<dbReference type="Pfam" id="PF14317">
    <property type="entry name" value="YcxB"/>
    <property type="match status" value="1"/>
</dbReference>
<reference evidence="3 4" key="1">
    <citation type="submission" date="2020-04" db="EMBL/GenBank/DDBJ databases">
        <title>Pseudoalteromonas caenipelagi sp. nov., isolated from a tidal flat.</title>
        <authorList>
            <person name="Park S."/>
            <person name="Yoon J.-H."/>
        </authorList>
    </citation>
    <scope>NUCLEOTIDE SEQUENCE [LARGE SCALE GENOMIC DNA]</scope>
    <source>
        <strain evidence="3 4">JBTF-M23</strain>
    </source>
</reference>
<organism evidence="3 4">
    <name type="scientific">Pseudoalteromonas caenipelagi</name>
    <dbReference type="NCBI Taxonomy" id="2726988"/>
    <lineage>
        <taxon>Bacteria</taxon>
        <taxon>Pseudomonadati</taxon>
        <taxon>Pseudomonadota</taxon>
        <taxon>Gammaproteobacteria</taxon>
        <taxon>Alteromonadales</taxon>
        <taxon>Pseudoalteromonadaceae</taxon>
        <taxon>Pseudoalteromonas</taxon>
    </lineage>
</organism>
<keyword evidence="1" id="KW-0472">Membrane</keyword>
<keyword evidence="1" id="KW-1133">Transmembrane helix</keyword>
<keyword evidence="4" id="KW-1185">Reference proteome</keyword>
<dbReference type="RefSeq" id="WP_171627403.1">
    <property type="nucleotide sequence ID" value="NZ_JABBPG010000009.1"/>
</dbReference>
<comment type="caution">
    <text evidence="3">The sequence shown here is derived from an EMBL/GenBank/DDBJ whole genome shotgun (WGS) entry which is preliminary data.</text>
</comment>
<accession>A0A849VFZ1</accession>
<dbReference type="Proteomes" id="UP000586305">
    <property type="component" value="Unassembled WGS sequence"/>
</dbReference>
<dbReference type="AlphaFoldDB" id="A0A849VFZ1"/>
<feature type="transmembrane region" description="Helical" evidence="1">
    <location>
        <begin position="54"/>
        <end position="70"/>
    </location>
</feature>
<evidence type="ECO:0000313" key="4">
    <source>
        <dbReference type="Proteomes" id="UP000586305"/>
    </source>
</evidence>